<dbReference type="InterPro" id="IPR029055">
    <property type="entry name" value="Ntn_hydrolases_N"/>
</dbReference>
<accession>A0A4Y7QDY7</accession>
<feature type="site" description="Cleavage; by autolysis" evidence="2">
    <location>
        <begin position="181"/>
        <end position="182"/>
    </location>
</feature>
<dbReference type="STRING" id="50990.A0A4Y7QDY7"/>
<dbReference type="Gene3D" id="3.60.20.30">
    <property type="entry name" value="(Glycosyl)asparaginase"/>
    <property type="match status" value="1"/>
</dbReference>
<feature type="active site" description="Nucleophile" evidence="1">
    <location>
        <position position="182"/>
    </location>
</feature>
<protein>
    <submittedName>
        <fullName evidence="3">N-terminal nucleophile aminohydrolase</fullName>
    </submittedName>
</protein>
<name>A0A4Y7QDY7_9AGAM</name>
<dbReference type="PANTHER" id="PTHR10188">
    <property type="entry name" value="L-ASPARAGINASE"/>
    <property type="match status" value="1"/>
</dbReference>
<dbReference type="GO" id="GO:0005737">
    <property type="term" value="C:cytoplasm"/>
    <property type="evidence" value="ECO:0007669"/>
    <property type="project" value="TreeGrafter"/>
</dbReference>
<proteinExistence type="predicted"/>
<dbReference type="CDD" id="cd04514">
    <property type="entry name" value="Taspase1_like"/>
    <property type="match status" value="1"/>
</dbReference>
<dbReference type="GO" id="GO:0004298">
    <property type="term" value="F:threonine-type endopeptidase activity"/>
    <property type="evidence" value="ECO:0007669"/>
    <property type="project" value="InterPro"/>
</dbReference>
<gene>
    <name evidence="3" type="ORF">BD410DRAFT_555604</name>
</gene>
<dbReference type="GO" id="GO:0051604">
    <property type="term" value="P:protein maturation"/>
    <property type="evidence" value="ECO:0007669"/>
    <property type="project" value="TreeGrafter"/>
</dbReference>
<reference evidence="3 4" key="1">
    <citation type="submission" date="2018-06" db="EMBL/GenBank/DDBJ databases">
        <title>A transcriptomic atlas of mushroom development highlights an independent origin of complex multicellularity.</title>
        <authorList>
            <consortium name="DOE Joint Genome Institute"/>
            <person name="Krizsan K."/>
            <person name="Almasi E."/>
            <person name="Merenyi Z."/>
            <person name="Sahu N."/>
            <person name="Viragh M."/>
            <person name="Koszo T."/>
            <person name="Mondo S."/>
            <person name="Kiss B."/>
            <person name="Balint B."/>
            <person name="Kues U."/>
            <person name="Barry K."/>
            <person name="Hegedus J.C."/>
            <person name="Henrissat B."/>
            <person name="Johnson J."/>
            <person name="Lipzen A."/>
            <person name="Ohm R."/>
            <person name="Nagy I."/>
            <person name="Pangilinan J."/>
            <person name="Yan J."/>
            <person name="Xiong Y."/>
            <person name="Grigoriev I.V."/>
            <person name="Hibbett D.S."/>
            <person name="Nagy L.G."/>
        </authorList>
    </citation>
    <scope>NUCLEOTIDE SEQUENCE [LARGE SCALE GENOMIC DNA]</scope>
    <source>
        <strain evidence="3 4">SZMC22713</strain>
    </source>
</reference>
<dbReference type="InterPro" id="IPR000246">
    <property type="entry name" value="Peptidase_T2"/>
</dbReference>
<dbReference type="Proteomes" id="UP000294933">
    <property type="component" value="Unassembled WGS sequence"/>
</dbReference>
<keyword evidence="3" id="KW-0378">Hydrolase</keyword>
<sequence>MFIVAVHGGAGFHDKTSEKSIKRALKSACERSLKVLEIGGTAVKAAEEAICVLEDDGDLNAGFGSNLTHDGTVECDASIMNGSNNAFGSAGAVSGVKNPISLANKIMENVSLPQALGRIPPMMLVGRGAIEFAINSQLSLVSPASQISPNAQAEWEIWKSRLEDSGQDKSARDVHFFDRQDTVGAVTHDSTGVMAAGVSSGGLLLKHPGRIGEAAVFGAGCWANSPPSETSGMACSVSGTGEHVITSSLSRTLADVLENSKTGDTHGVLEDILANKFHRAVQLSGSHEANAGILLLSKEARDAGTSSCRLWCAFTSRSMAIAYASSIDRKPAKILRRDKPGSGDSPTLYITALPLSRDK</sequence>
<dbReference type="PANTHER" id="PTHR10188:SF8">
    <property type="entry name" value="THREONINE ASPARTASE 1"/>
    <property type="match status" value="1"/>
</dbReference>
<dbReference type="AlphaFoldDB" id="A0A4Y7QDY7"/>
<evidence type="ECO:0000313" key="4">
    <source>
        <dbReference type="Proteomes" id="UP000294933"/>
    </source>
</evidence>
<evidence type="ECO:0000256" key="2">
    <source>
        <dbReference type="PIRSR" id="PIRSR600246-3"/>
    </source>
</evidence>
<dbReference type="VEuPathDB" id="FungiDB:BD410DRAFT_555604"/>
<dbReference type="InterPro" id="IPR037464">
    <property type="entry name" value="Taspase1"/>
</dbReference>
<evidence type="ECO:0000256" key="1">
    <source>
        <dbReference type="PIRSR" id="PIRSR600246-1"/>
    </source>
</evidence>
<evidence type="ECO:0000313" key="3">
    <source>
        <dbReference type="EMBL" id="TDL25897.1"/>
    </source>
</evidence>
<dbReference type="EMBL" id="ML170162">
    <property type="protein sequence ID" value="TDL25897.1"/>
    <property type="molecule type" value="Genomic_DNA"/>
</dbReference>
<organism evidence="3 4">
    <name type="scientific">Rickenella mellea</name>
    <dbReference type="NCBI Taxonomy" id="50990"/>
    <lineage>
        <taxon>Eukaryota</taxon>
        <taxon>Fungi</taxon>
        <taxon>Dikarya</taxon>
        <taxon>Basidiomycota</taxon>
        <taxon>Agaricomycotina</taxon>
        <taxon>Agaricomycetes</taxon>
        <taxon>Hymenochaetales</taxon>
        <taxon>Rickenellaceae</taxon>
        <taxon>Rickenella</taxon>
    </lineage>
</organism>
<dbReference type="OrthoDB" id="77601at2759"/>
<dbReference type="Pfam" id="PF01112">
    <property type="entry name" value="Asparaginase_2"/>
    <property type="match status" value="1"/>
</dbReference>
<dbReference type="SUPFAM" id="SSF56235">
    <property type="entry name" value="N-terminal nucleophile aminohydrolases (Ntn hydrolases)"/>
    <property type="match status" value="1"/>
</dbReference>
<keyword evidence="4" id="KW-1185">Reference proteome</keyword>